<evidence type="ECO:0008006" key="5">
    <source>
        <dbReference type="Google" id="ProtNLM"/>
    </source>
</evidence>
<feature type="compositionally biased region" description="Polar residues" evidence="1">
    <location>
        <begin position="346"/>
        <end position="359"/>
    </location>
</feature>
<accession>A0A9P4PHI7</accession>
<comment type="caution">
    <text evidence="3">The sequence shown here is derived from an EMBL/GenBank/DDBJ whole genome shotgun (WGS) entry which is preliminary data.</text>
</comment>
<dbReference type="OrthoDB" id="5154014at2759"/>
<sequence length="371" mass="41521">MVFWCMALNSHKAAGKRIRAPGLFQRPSWKFWTCTRAVFQLSAPLLPYPFLYTYTIFWTTYFCVAESLETFTMDYCQALREQPETDAEIVMFVDNGFRLQIPCSQATNDKDLVRLLRMFYELTMARRGVIQIFGFKTSARIDVVQLQFGAAVGAKVGPPLDLGRHGPYNRQIHFFQDSSTLSGTVIRDRLLIESVIRNTHADPQRVPITVSPLEQTRALNIIRSWNPRSASATVAIPVFCSFAVSVIWSAVFTLKYGADIQASVQTGFTIGSYVVTTGAVLIALVAFLDTKYNSNEQASDTGIFTSPPPSPQPSSLQLPRSRPLSPERPQLPISPQPARPRAATIHSHSAPQLFHQRSTQPQPLQALLLQR</sequence>
<protein>
    <recommendedName>
        <fullName evidence="5">Transmembrane protein</fullName>
    </recommendedName>
</protein>
<evidence type="ECO:0000313" key="3">
    <source>
        <dbReference type="EMBL" id="KAF2443084.1"/>
    </source>
</evidence>
<name>A0A9P4PHI7_9PLEO</name>
<evidence type="ECO:0000313" key="4">
    <source>
        <dbReference type="Proteomes" id="UP000799764"/>
    </source>
</evidence>
<dbReference type="Proteomes" id="UP000799764">
    <property type="component" value="Unassembled WGS sequence"/>
</dbReference>
<feature type="transmembrane region" description="Helical" evidence="2">
    <location>
        <begin position="270"/>
        <end position="288"/>
    </location>
</feature>
<reference evidence="3" key="1">
    <citation type="journal article" date="2020" name="Stud. Mycol.">
        <title>101 Dothideomycetes genomes: a test case for predicting lifestyles and emergence of pathogens.</title>
        <authorList>
            <person name="Haridas S."/>
            <person name="Albert R."/>
            <person name="Binder M."/>
            <person name="Bloem J."/>
            <person name="Labutti K."/>
            <person name="Salamov A."/>
            <person name="Andreopoulos B."/>
            <person name="Baker S."/>
            <person name="Barry K."/>
            <person name="Bills G."/>
            <person name="Bluhm B."/>
            <person name="Cannon C."/>
            <person name="Castanera R."/>
            <person name="Culley D."/>
            <person name="Daum C."/>
            <person name="Ezra D."/>
            <person name="Gonzalez J."/>
            <person name="Henrissat B."/>
            <person name="Kuo A."/>
            <person name="Liang C."/>
            <person name="Lipzen A."/>
            <person name="Lutzoni F."/>
            <person name="Magnuson J."/>
            <person name="Mondo S."/>
            <person name="Nolan M."/>
            <person name="Ohm R."/>
            <person name="Pangilinan J."/>
            <person name="Park H.-J."/>
            <person name="Ramirez L."/>
            <person name="Alfaro M."/>
            <person name="Sun H."/>
            <person name="Tritt A."/>
            <person name="Yoshinaga Y."/>
            <person name="Zwiers L.-H."/>
            <person name="Turgeon B."/>
            <person name="Goodwin S."/>
            <person name="Spatafora J."/>
            <person name="Crous P."/>
            <person name="Grigoriev I."/>
        </authorList>
    </citation>
    <scope>NUCLEOTIDE SEQUENCE</scope>
    <source>
        <strain evidence="3">CBS 690.94</strain>
    </source>
</reference>
<gene>
    <name evidence="3" type="ORF">P171DRAFT_496416</name>
</gene>
<feature type="region of interest" description="Disordered" evidence="1">
    <location>
        <begin position="299"/>
        <end position="371"/>
    </location>
</feature>
<evidence type="ECO:0000256" key="1">
    <source>
        <dbReference type="SAM" id="MobiDB-lite"/>
    </source>
</evidence>
<evidence type="ECO:0000256" key="2">
    <source>
        <dbReference type="SAM" id="Phobius"/>
    </source>
</evidence>
<keyword evidence="2" id="KW-0812">Transmembrane</keyword>
<keyword evidence="2" id="KW-1133">Transmembrane helix</keyword>
<feature type="transmembrane region" description="Helical" evidence="2">
    <location>
        <begin position="230"/>
        <end position="250"/>
    </location>
</feature>
<keyword evidence="2" id="KW-0472">Membrane</keyword>
<proteinExistence type="predicted"/>
<organism evidence="3 4">
    <name type="scientific">Karstenula rhodostoma CBS 690.94</name>
    <dbReference type="NCBI Taxonomy" id="1392251"/>
    <lineage>
        <taxon>Eukaryota</taxon>
        <taxon>Fungi</taxon>
        <taxon>Dikarya</taxon>
        <taxon>Ascomycota</taxon>
        <taxon>Pezizomycotina</taxon>
        <taxon>Dothideomycetes</taxon>
        <taxon>Pleosporomycetidae</taxon>
        <taxon>Pleosporales</taxon>
        <taxon>Massarineae</taxon>
        <taxon>Didymosphaeriaceae</taxon>
        <taxon>Karstenula</taxon>
    </lineage>
</organism>
<dbReference type="EMBL" id="MU001503">
    <property type="protein sequence ID" value="KAF2443084.1"/>
    <property type="molecule type" value="Genomic_DNA"/>
</dbReference>
<feature type="compositionally biased region" description="Low complexity" evidence="1">
    <location>
        <begin position="313"/>
        <end position="331"/>
    </location>
</feature>
<dbReference type="AlphaFoldDB" id="A0A9P4PHI7"/>
<feature type="compositionally biased region" description="Low complexity" evidence="1">
    <location>
        <begin position="360"/>
        <end position="371"/>
    </location>
</feature>
<keyword evidence="4" id="KW-1185">Reference proteome</keyword>